<accession>A0A1E3VS07</accession>
<dbReference type="AlphaFoldDB" id="A0A1E3VS07"/>
<dbReference type="InterPro" id="IPR036501">
    <property type="entry name" value="Inhibitor_vert_lysozyme_sf"/>
</dbReference>
<dbReference type="Gene3D" id="3.40.1420.10">
    <property type="entry name" value="Inhibitor of vertebrate lysozyme"/>
    <property type="match status" value="1"/>
</dbReference>
<sequence length="117" mass="12732">MAQAPEGPYLPDLMKEQPAYLTAWKEMVAGEKLPAWVDTFTKTQGAVATPVKTIPVAGQPHTLGWICKPHDCGGNEVYVLFAPEARQAWGLMISDDKRRWLGNPDAAVQAAIESGVQ</sequence>
<dbReference type="STRING" id="1774970.AUC70_15600"/>
<keyword evidence="2" id="KW-1185">Reference proteome</keyword>
<proteinExistence type="predicted"/>
<comment type="caution">
    <text evidence="1">The sequence shown here is derived from an EMBL/GenBank/DDBJ whole genome shotgun (WGS) entry which is preliminary data.</text>
</comment>
<protein>
    <recommendedName>
        <fullName evidence="3">Inhibitor of vertebrate lysozyme</fullName>
    </recommendedName>
</protein>
<dbReference type="Pfam" id="PF08816">
    <property type="entry name" value="Ivy"/>
    <property type="match status" value="1"/>
</dbReference>
<dbReference type="Proteomes" id="UP000094172">
    <property type="component" value="Unassembled WGS sequence"/>
</dbReference>
<organism evidence="1 2">
    <name type="scientific">Methyloceanibacter stevinii</name>
    <dbReference type="NCBI Taxonomy" id="1774970"/>
    <lineage>
        <taxon>Bacteria</taxon>
        <taxon>Pseudomonadati</taxon>
        <taxon>Pseudomonadota</taxon>
        <taxon>Alphaproteobacteria</taxon>
        <taxon>Hyphomicrobiales</taxon>
        <taxon>Hyphomicrobiaceae</taxon>
        <taxon>Methyloceanibacter</taxon>
    </lineage>
</organism>
<gene>
    <name evidence="1" type="ORF">AUC70_15600</name>
</gene>
<evidence type="ECO:0008006" key="3">
    <source>
        <dbReference type="Google" id="ProtNLM"/>
    </source>
</evidence>
<evidence type="ECO:0000313" key="2">
    <source>
        <dbReference type="Proteomes" id="UP000094172"/>
    </source>
</evidence>
<evidence type="ECO:0000313" key="1">
    <source>
        <dbReference type="EMBL" id="ODR96310.1"/>
    </source>
</evidence>
<name>A0A1E3VS07_9HYPH</name>
<dbReference type="SUPFAM" id="SSF89872">
    <property type="entry name" value="Inhibitor of vertebrate lysozyme, Ivy"/>
    <property type="match status" value="1"/>
</dbReference>
<dbReference type="EMBL" id="LPWE01000005">
    <property type="protein sequence ID" value="ODR96310.1"/>
    <property type="molecule type" value="Genomic_DNA"/>
</dbReference>
<reference evidence="1 2" key="1">
    <citation type="journal article" date="2016" name="Environ. Microbiol.">
        <title>New Methyloceanibacter diversity from North Sea sediments includes methanotroph containing solely the soluble methane monooxygenase.</title>
        <authorList>
            <person name="Vekeman B."/>
            <person name="Kerckhof F.M."/>
            <person name="Cremers G."/>
            <person name="de Vos P."/>
            <person name="Vandamme P."/>
            <person name="Boon N."/>
            <person name="Op den Camp H.J."/>
            <person name="Heylen K."/>
        </authorList>
    </citation>
    <scope>NUCLEOTIDE SEQUENCE [LARGE SCALE GENOMIC DNA]</scope>
    <source>
        <strain evidence="1 2">R-67176</strain>
    </source>
</reference>